<evidence type="ECO:0000256" key="1">
    <source>
        <dbReference type="SAM" id="Phobius"/>
    </source>
</evidence>
<comment type="caution">
    <text evidence="2">The sequence shown here is derived from an EMBL/GenBank/DDBJ whole genome shotgun (WGS) entry which is preliminary data.</text>
</comment>
<accession>A0A553JS86</accession>
<feature type="transmembrane region" description="Helical" evidence="1">
    <location>
        <begin position="38"/>
        <end position="59"/>
    </location>
</feature>
<evidence type="ECO:0000313" key="3">
    <source>
        <dbReference type="Proteomes" id="UP000318126"/>
    </source>
</evidence>
<feature type="transmembrane region" description="Helical" evidence="1">
    <location>
        <begin position="66"/>
        <end position="84"/>
    </location>
</feature>
<dbReference type="Proteomes" id="UP000318126">
    <property type="component" value="Unassembled WGS sequence"/>
</dbReference>
<keyword evidence="1" id="KW-0812">Transmembrane</keyword>
<reference evidence="3" key="1">
    <citation type="submission" date="2019-07" db="EMBL/GenBank/DDBJ databases">
        <title>Shewanella sp. YLB-08 draft genomic sequence.</title>
        <authorList>
            <person name="Yu L."/>
        </authorList>
    </citation>
    <scope>NUCLEOTIDE SEQUENCE [LARGE SCALE GENOMIC DNA]</scope>
    <source>
        <strain evidence="3">JCM 20706</strain>
    </source>
</reference>
<proteinExistence type="predicted"/>
<keyword evidence="1" id="KW-1133">Transmembrane helix</keyword>
<dbReference type="RefSeq" id="WP_143563752.1">
    <property type="nucleotide sequence ID" value="NZ_BMPL01000004.1"/>
</dbReference>
<keyword evidence="3" id="KW-1185">Reference proteome</keyword>
<sequence>MIKKYLGFLLVLLPVLIGTLLSLSNLEYSWFYSEKYKLYDLIYSTACLCIIIIGIALLSKKRNASLNILFLICFIVYQTLGWNFDTKRYISLIKLTPSTDILIVPYDGGAFSPTSFVNLEVSEKCYMFFRRSSVIKTFENVADAKLWLKDSKTIGIELLTYSKEKIIENVNIEDIYSDKPDLSQ</sequence>
<evidence type="ECO:0000313" key="2">
    <source>
        <dbReference type="EMBL" id="TRY15322.1"/>
    </source>
</evidence>
<keyword evidence="1" id="KW-0472">Membrane</keyword>
<name>A0A553JS86_SHEHA</name>
<organism evidence="2 3">
    <name type="scientific">Shewanella hanedai</name>
    <name type="common">Alteromonas hanedai</name>
    <dbReference type="NCBI Taxonomy" id="25"/>
    <lineage>
        <taxon>Bacteria</taxon>
        <taxon>Pseudomonadati</taxon>
        <taxon>Pseudomonadota</taxon>
        <taxon>Gammaproteobacteria</taxon>
        <taxon>Alteromonadales</taxon>
        <taxon>Shewanellaceae</taxon>
        <taxon>Shewanella</taxon>
    </lineage>
</organism>
<dbReference type="EMBL" id="VKGK01000005">
    <property type="protein sequence ID" value="TRY15322.1"/>
    <property type="molecule type" value="Genomic_DNA"/>
</dbReference>
<dbReference type="AlphaFoldDB" id="A0A553JS86"/>
<protein>
    <submittedName>
        <fullName evidence="2">Uncharacterized protein</fullName>
    </submittedName>
</protein>
<gene>
    <name evidence="2" type="ORF">FN961_06550</name>
</gene>